<keyword evidence="4" id="KW-1185">Reference proteome</keyword>
<protein>
    <recommendedName>
        <fullName evidence="2">Zinc-ribbon domain-containing protein</fullName>
    </recommendedName>
</protein>
<evidence type="ECO:0000259" key="2">
    <source>
        <dbReference type="Pfam" id="PF13240"/>
    </source>
</evidence>
<accession>A0A841FUL3</accession>
<evidence type="ECO:0000313" key="4">
    <source>
        <dbReference type="Proteomes" id="UP000548476"/>
    </source>
</evidence>
<dbReference type="RefSeq" id="WP_184790050.1">
    <property type="nucleotide sequence ID" value="NZ_BONT01000108.1"/>
</dbReference>
<dbReference type="Pfam" id="PF13240">
    <property type="entry name" value="Zn_Ribbon_1"/>
    <property type="match status" value="1"/>
</dbReference>
<comment type="caution">
    <text evidence="3">The sequence shown here is derived from an EMBL/GenBank/DDBJ whole genome shotgun (WGS) entry which is preliminary data.</text>
</comment>
<evidence type="ECO:0000313" key="3">
    <source>
        <dbReference type="EMBL" id="MBB6037242.1"/>
    </source>
</evidence>
<proteinExistence type="predicted"/>
<evidence type="ECO:0000256" key="1">
    <source>
        <dbReference type="SAM" id="MobiDB-lite"/>
    </source>
</evidence>
<dbReference type="Proteomes" id="UP000548476">
    <property type="component" value="Unassembled WGS sequence"/>
</dbReference>
<feature type="compositionally biased region" description="Pro residues" evidence="1">
    <location>
        <begin position="122"/>
        <end position="166"/>
    </location>
</feature>
<name>A0A841FUL3_9ACTN</name>
<gene>
    <name evidence="3" type="ORF">HNR73_005115</name>
</gene>
<dbReference type="AlphaFoldDB" id="A0A841FUL3"/>
<sequence>MDPFNQQQLFWVTVPDLGPVIEQVAVHFQTAGFHVQTHPVSPSAVFLYLIRPTTQAYQQPRPELMIHIENRGNHTSVQAGAPSGNVGLKVWKALSNPGLTRSAIDVTGRSLYRAAGQPYPEAPAPAPLSGQMPPPPMPVPPGSPVAPVSAPPTPVSAPPAPPPSNPPSRLVRYCTRCGSEILGEAKFCGQCGAAAPPHK</sequence>
<dbReference type="EMBL" id="JACHGT010000011">
    <property type="protein sequence ID" value="MBB6037242.1"/>
    <property type="molecule type" value="Genomic_DNA"/>
</dbReference>
<reference evidence="3 4" key="1">
    <citation type="submission" date="2020-08" db="EMBL/GenBank/DDBJ databases">
        <title>Genomic Encyclopedia of Type Strains, Phase IV (KMG-IV): sequencing the most valuable type-strain genomes for metagenomic binning, comparative biology and taxonomic classification.</title>
        <authorList>
            <person name="Goeker M."/>
        </authorList>
    </citation>
    <scope>NUCLEOTIDE SEQUENCE [LARGE SCALE GENOMIC DNA]</scope>
    <source>
        <strain evidence="3 4">YIM 65646</strain>
    </source>
</reference>
<dbReference type="InterPro" id="IPR026870">
    <property type="entry name" value="Zinc_ribbon_dom"/>
</dbReference>
<feature type="region of interest" description="Disordered" evidence="1">
    <location>
        <begin position="122"/>
        <end position="170"/>
    </location>
</feature>
<organism evidence="3 4">
    <name type="scientific">Phytomonospora endophytica</name>
    <dbReference type="NCBI Taxonomy" id="714109"/>
    <lineage>
        <taxon>Bacteria</taxon>
        <taxon>Bacillati</taxon>
        <taxon>Actinomycetota</taxon>
        <taxon>Actinomycetes</taxon>
        <taxon>Micromonosporales</taxon>
        <taxon>Micromonosporaceae</taxon>
        <taxon>Phytomonospora</taxon>
    </lineage>
</organism>
<feature type="domain" description="Zinc-ribbon" evidence="2">
    <location>
        <begin position="173"/>
        <end position="193"/>
    </location>
</feature>